<proteinExistence type="predicted"/>
<dbReference type="AlphaFoldDB" id="A0A2T1EHE9"/>
<protein>
    <submittedName>
        <fullName evidence="4">Response regulator</fullName>
    </submittedName>
</protein>
<dbReference type="SMART" id="SM00448">
    <property type="entry name" value="REC"/>
    <property type="match status" value="1"/>
</dbReference>
<gene>
    <name evidence="4" type="ORF">C7B82_06005</name>
</gene>
<dbReference type="EMBL" id="PVWK01000029">
    <property type="protein sequence ID" value="PSB32190.1"/>
    <property type="molecule type" value="Genomic_DNA"/>
</dbReference>
<evidence type="ECO:0000259" key="3">
    <source>
        <dbReference type="PROSITE" id="PS50110"/>
    </source>
</evidence>
<feature type="domain" description="Response regulatory" evidence="3">
    <location>
        <begin position="6"/>
        <end position="122"/>
    </location>
</feature>
<organism evidence="4 5">
    <name type="scientific">Stenomitos frigidus ULC18</name>
    <dbReference type="NCBI Taxonomy" id="2107698"/>
    <lineage>
        <taxon>Bacteria</taxon>
        <taxon>Bacillati</taxon>
        <taxon>Cyanobacteriota</taxon>
        <taxon>Cyanophyceae</taxon>
        <taxon>Leptolyngbyales</taxon>
        <taxon>Leptolyngbyaceae</taxon>
        <taxon>Stenomitos</taxon>
    </lineage>
</organism>
<dbReference type="InterPro" id="IPR050595">
    <property type="entry name" value="Bact_response_regulator"/>
</dbReference>
<dbReference type="InterPro" id="IPR011006">
    <property type="entry name" value="CheY-like_superfamily"/>
</dbReference>
<evidence type="ECO:0000313" key="4">
    <source>
        <dbReference type="EMBL" id="PSB32190.1"/>
    </source>
</evidence>
<evidence type="ECO:0000256" key="1">
    <source>
        <dbReference type="ARBA" id="ARBA00022553"/>
    </source>
</evidence>
<reference evidence="4 5" key="2">
    <citation type="submission" date="2018-03" db="EMBL/GenBank/DDBJ databases">
        <title>The ancient ancestry and fast evolution of plastids.</title>
        <authorList>
            <person name="Moore K.R."/>
            <person name="Magnabosco C."/>
            <person name="Momper L."/>
            <person name="Gold D.A."/>
            <person name="Bosak T."/>
            <person name="Fournier G.P."/>
        </authorList>
    </citation>
    <scope>NUCLEOTIDE SEQUENCE [LARGE SCALE GENOMIC DNA]</scope>
    <source>
        <strain evidence="4 5">ULC18</strain>
    </source>
</reference>
<feature type="modified residue" description="4-aspartylphosphate" evidence="2">
    <location>
        <position position="55"/>
    </location>
</feature>
<dbReference type="PROSITE" id="PS50110">
    <property type="entry name" value="RESPONSE_REGULATORY"/>
    <property type="match status" value="1"/>
</dbReference>
<dbReference type="Gene3D" id="3.40.50.2300">
    <property type="match status" value="1"/>
</dbReference>
<accession>A0A2T1EHE9</accession>
<reference evidence="5" key="1">
    <citation type="submission" date="2018-02" db="EMBL/GenBank/DDBJ databases">
        <authorList>
            <person name="Moore K."/>
            <person name="Momper L."/>
        </authorList>
    </citation>
    <scope>NUCLEOTIDE SEQUENCE [LARGE SCALE GENOMIC DNA]</scope>
    <source>
        <strain evidence="5">ULC18</strain>
    </source>
</reference>
<evidence type="ECO:0000256" key="2">
    <source>
        <dbReference type="PROSITE-ProRule" id="PRU00169"/>
    </source>
</evidence>
<dbReference type="InterPro" id="IPR001789">
    <property type="entry name" value="Sig_transdc_resp-reg_receiver"/>
</dbReference>
<name>A0A2T1EHE9_9CYAN</name>
<dbReference type="PANTHER" id="PTHR44591:SF3">
    <property type="entry name" value="RESPONSE REGULATORY DOMAIN-CONTAINING PROTEIN"/>
    <property type="match status" value="1"/>
</dbReference>
<dbReference type="Proteomes" id="UP000239576">
    <property type="component" value="Unassembled WGS sequence"/>
</dbReference>
<dbReference type="PANTHER" id="PTHR44591">
    <property type="entry name" value="STRESS RESPONSE REGULATOR PROTEIN 1"/>
    <property type="match status" value="1"/>
</dbReference>
<dbReference type="SUPFAM" id="SSF52172">
    <property type="entry name" value="CheY-like"/>
    <property type="match status" value="1"/>
</dbReference>
<dbReference type="OrthoDB" id="514180at2"/>
<evidence type="ECO:0000313" key="5">
    <source>
        <dbReference type="Proteomes" id="UP000239576"/>
    </source>
</evidence>
<dbReference type="Pfam" id="PF00072">
    <property type="entry name" value="Response_reg"/>
    <property type="match status" value="1"/>
</dbReference>
<keyword evidence="1 2" id="KW-0597">Phosphoprotein</keyword>
<comment type="caution">
    <text evidence="4">The sequence shown here is derived from an EMBL/GenBank/DDBJ whole genome shotgun (WGS) entry which is preliminary data.</text>
</comment>
<dbReference type="GO" id="GO:0000160">
    <property type="term" value="P:phosphorelay signal transduction system"/>
    <property type="evidence" value="ECO:0007669"/>
    <property type="project" value="InterPro"/>
</dbReference>
<keyword evidence="5" id="KW-1185">Reference proteome</keyword>
<sequence>MVSNHRLLAVDDDEDSLLLLAQTLARPDRSLATAQNGKTALRLAQTWQPSMILLDIVLPDLSGFDVVQQLKQNAATANIPIIAVTALARADDRQKLLQAGCHECVSKPYLLEDLELAVDRCLDLSTLACA</sequence>